<dbReference type="Proteomes" id="UP000245396">
    <property type="component" value="Unassembled WGS sequence"/>
</dbReference>
<dbReference type="CDD" id="cd16429">
    <property type="entry name" value="VirB10"/>
    <property type="match status" value="1"/>
</dbReference>
<keyword evidence="3 7" id="KW-0812">Transmembrane</keyword>
<sequence length="442" mass="48181">MSSIDLNAGPDEDRPKIRRLNRLPIFIFIGLAVLFFGVIIWGLSQRGLMRGGEQPDQTQGQPASDFADEIKRGIGDGVIGEPRPDPVIIQPSTETAVEEDRPAVNPFQPTTRQETVQQTTLEPEADWRERLLREQEEALLRERHRQQLAAIQAQSNARNSPMAIDITNLDAAQQSGQQQGQGQGTTLAGTGGMSDLYAAAMRAGLGGQAGAGDQNNQAGKQAFFNQDVADLGYLPNQVVPQMSPYELKRGSMIPATLITGINSDLPGRITAQVRQNVYDSATGHRLLIPQGTKLFGRYDSEVSFGQQRALVIWTDIIFPNGSTLQIGGMAGVDTQGYGGFRDKVNNHFWRTFGSAILVAAIGTGIDMALPESSTNAFGVSQERPEDAARRNFAESFGRVADKTIDRNLNVQPTLEIRPGYNFNILVDQDIVFPGAYRTGGER</sequence>
<comment type="similarity">
    <text evidence="2">Belongs to the TrbI/VirB10 family.</text>
</comment>
<evidence type="ECO:0000256" key="2">
    <source>
        <dbReference type="ARBA" id="ARBA00010265"/>
    </source>
</evidence>
<reference evidence="8 9" key="1">
    <citation type="submission" date="2018-05" db="EMBL/GenBank/DDBJ databases">
        <title>Genomic Encyclopedia of Type Strains, Phase IV (KMG-IV): sequencing the most valuable type-strain genomes for metagenomic binning, comparative biology and taxonomic classification.</title>
        <authorList>
            <person name="Goeker M."/>
        </authorList>
    </citation>
    <scope>NUCLEOTIDE SEQUENCE [LARGE SCALE GENOMIC DNA]</scope>
    <source>
        <strain evidence="8 9">DSM 6986</strain>
    </source>
</reference>
<evidence type="ECO:0000256" key="4">
    <source>
        <dbReference type="ARBA" id="ARBA00022989"/>
    </source>
</evidence>
<evidence type="ECO:0000256" key="5">
    <source>
        <dbReference type="ARBA" id="ARBA00023136"/>
    </source>
</evidence>
<feature type="transmembrane region" description="Helical" evidence="7">
    <location>
        <begin position="23"/>
        <end position="43"/>
    </location>
</feature>
<dbReference type="RefSeq" id="WP_109614754.1">
    <property type="nucleotide sequence ID" value="NZ_QGGG01000024.1"/>
</dbReference>
<dbReference type="EMBL" id="QGGG01000024">
    <property type="protein sequence ID" value="PWJ74143.1"/>
    <property type="molecule type" value="Genomic_DNA"/>
</dbReference>
<gene>
    <name evidence="8" type="ORF">C7441_12418</name>
</gene>
<dbReference type="AlphaFoldDB" id="A0A316BLP3"/>
<keyword evidence="4 7" id="KW-1133">Transmembrane helix</keyword>
<evidence type="ECO:0000256" key="7">
    <source>
        <dbReference type="SAM" id="Phobius"/>
    </source>
</evidence>
<comment type="caution">
    <text evidence="8">The sequence shown here is derived from an EMBL/GenBank/DDBJ whole genome shotgun (WGS) entry which is preliminary data.</text>
</comment>
<organism evidence="8 9">
    <name type="scientific">Pseudaminobacter salicylatoxidans</name>
    <dbReference type="NCBI Taxonomy" id="93369"/>
    <lineage>
        <taxon>Bacteria</taxon>
        <taxon>Pseudomonadati</taxon>
        <taxon>Pseudomonadota</taxon>
        <taxon>Alphaproteobacteria</taxon>
        <taxon>Hyphomicrobiales</taxon>
        <taxon>Phyllobacteriaceae</taxon>
        <taxon>Pseudaminobacter</taxon>
    </lineage>
</organism>
<name>A0A316BLP3_PSESE</name>
<dbReference type="Gene3D" id="2.40.128.260">
    <property type="entry name" value="Type IV secretion system, VirB10/TraB/TrbI"/>
    <property type="match status" value="1"/>
</dbReference>
<comment type="subcellular location">
    <subcellularLocation>
        <location evidence="1">Membrane</location>
        <topology evidence="1">Single-pass membrane protein</topology>
    </subcellularLocation>
</comment>
<feature type="region of interest" description="Disordered" evidence="6">
    <location>
        <begin position="94"/>
        <end position="119"/>
    </location>
</feature>
<dbReference type="GO" id="GO:0016020">
    <property type="term" value="C:membrane"/>
    <property type="evidence" value="ECO:0007669"/>
    <property type="project" value="UniProtKB-SubCell"/>
</dbReference>
<protein>
    <submittedName>
        <fullName evidence="8">Type IV secretion system protein VirB10</fullName>
    </submittedName>
</protein>
<dbReference type="InterPro" id="IPR005498">
    <property type="entry name" value="T4SS_VirB10/TraB/TrbI"/>
</dbReference>
<dbReference type="NCBIfam" id="NF010405">
    <property type="entry name" value="PRK13831.1"/>
    <property type="match status" value="1"/>
</dbReference>
<dbReference type="InterPro" id="IPR042217">
    <property type="entry name" value="T4SS_VirB10/TrbI"/>
</dbReference>
<keyword evidence="5 7" id="KW-0472">Membrane</keyword>
<evidence type="ECO:0000313" key="9">
    <source>
        <dbReference type="Proteomes" id="UP000245396"/>
    </source>
</evidence>
<evidence type="ECO:0000256" key="1">
    <source>
        <dbReference type="ARBA" id="ARBA00004167"/>
    </source>
</evidence>
<evidence type="ECO:0000256" key="6">
    <source>
        <dbReference type="SAM" id="MobiDB-lite"/>
    </source>
</evidence>
<keyword evidence="9" id="KW-1185">Reference proteome</keyword>
<accession>A0A316BLP3</accession>
<proteinExistence type="inferred from homology"/>
<dbReference type="Pfam" id="PF03743">
    <property type="entry name" value="TrbI"/>
    <property type="match status" value="1"/>
</dbReference>
<evidence type="ECO:0000313" key="8">
    <source>
        <dbReference type="EMBL" id="PWJ74143.1"/>
    </source>
</evidence>
<evidence type="ECO:0000256" key="3">
    <source>
        <dbReference type="ARBA" id="ARBA00022692"/>
    </source>
</evidence>
<feature type="compositionally biased region" description="Polar residues" evidence="6">
    <location>
        <begin position="107"/>
        <end position="119"/>
    </location>
</feature>
<dbReference type="OrthoDB" id="9807354at2"/>